<dbReference type="AlphaFoldDB" id="A0A935IQ81"/>
<name>A0A935IQ81_9MICO</name>
<evidence type="ECO:0000259" key="7">
    <source>
        <dbReference type="Pfam" id="PF01061"/>
    </source>
</evidence>
<evidence type="ECO:0000256" key="5">
    <source>
        <dbReference type="SAM" id="MobiDB-lite"/>
    </source>
</evidence>
<feature type="domain" description="ABC-2 type transporter transmembrane" evidence="7">
    <location>
        <begin position="65"/>
        <end position="257"/>
    </location>
</feature>
<accession>A0A935IQ81</accession>
<evidence type="ECO:0000313" key="11">
    <source>
        <dbReference type="Proteomes" id="UP000718281"/>
    </source>
</evidence>
<feature type="transmembrane region" description="Helical" evidence="6">
    <location>
        <begin position="150"/>
        <end position="171"/>
    </location>
</feature>
<feature type="transmembrane region" description="Helical" evidence="6">
    <location>
        <begin position="183"/>
        <end position="206"/>
    </location>
</feature>
<gene>
    <name evidence="8" type="ORF">IPF40_12640</name>
    <name evidence="9" type="ORF">IPI13_13405</name>
    <name evidence="10" type="ORF">IPP00_10725</name>
</gene>
<dbReference type="GO" id="GO:0016020">
    <property type="term" value="C:membrane"/>
    <property type="evidence" value="ECO:0007669"/>
    <property type="project" value="UniProtKB-SubCell"/>
</dbReference>
<comment type="subcellular location">
    <subcellularLocation>
        <location evidence="1">Membrane</location>
        <topology evidence="1">Multi-pass membrane protein</topology>
    </subcellularLocation>
</comment>
<organism evidence="9 12">
    <name type="scientific">Candidatus Phosphoribacter hodrii</name>
    <dbReference type="NCBI Taxonomy" id="2953743"/>
    <lineage>
        <taxon>Bacteria</taxon>
        <taxon>Bacillati</taxon>
        <taxon>Actinomycetota</taxon>
        <taxon>Actinomycetes</taxon>
        <taxon>Micrococcales</taxon>
        <taxon>Dermatophilaceae</taxon>
        <taxon>Candidatus Phosphoribacter</taxon>
    </lineage>
</organism>
<feature type="region of interest" description="Disordered" evidence="5">
    <location>
        <begin position="1"/>
        <end position="35"/>
    </location>
</feature>
<dbReference type="EMBL" id="JADKGK010000020">
    <property type="protein sequence ID" value="MBL0004426.1"/>
    <property type="molecule type" value="Genomic_DNA"/>
</dbReference>
<sequence length="305" mass="31978">MSAPQAAGPEVAGRGLAGPGAAGTQAARTSRHGRPEAVSRWDGIRAAWRVLTVGGVISFRGLFNWLNPYVYVPTMLVAPIFQILLFVYIGRSAGVGTDAFYLVGNAVQYASIPCLFAMANTIAGERWTQTLGIVLSTPANRVALFVGRSLPVIANGWFVAMFSLFVGGWVLGVDLPVSAWPGIALTIAIASASCTGLGLLQAALALRVRSTAVLSNIVFGVLLVFTGTNVALDSLPEWMATAGRLMPLTHAIEACREVVAGASLSAVAPLLLREGLIGAVFAVLGLAALRWVEAESRRHATLELQ</sequence>
<dbReference type="Proteomes" id="UP000726105">
    <property type="component" value="Unassembled WGS sequence"/>
</dbReference>
<evidence type="ECO:0000313" key="9">
    <source>
        <dbReference type="EMBL" id="MBK7274114.1"/>
    </source>
</evidence>
<dbReference type="PANTHER" id="PTHR43229">
    <property type="entry name" value="NODULATION PROTEIN J"/>
    <property type="match status" value="1"/>
</dbReference>
<evidence type="ECO:0000256" key="2">
    <source>
        <dbReference type="ARBA" id="ARBA00022692"/>
    </source>
</evidence>
<dbReference type="Proteomes" id="UP000718281">
    <property type="component" value="Unassembled WGS sequence"/>
</dbReference>
<dbReference type="EMBL" id="JADJIB010000004">
    <property type="protein sequence ID" value="MBK7274114.1"/>
    <property type="molecule type" value="Genomic_DNA"/>
</dbReference>
<comment type="caution">
    <text evidence="9">The sequence shown here is derived from an EMBL/GenBank/DDBJ whole genome shotgun (WGS) entry which is preliminary data.</text>
</comment>
<evidence type="ECO:0000313" key="10">
    <source>
        <dbReference type="EMBL" id="MBL0004426.1"/>
    </source>
</evidence>
<dbReference type="GO" id="GO:0140359">
    <property type="term" value="F:ABC-type transporter activity"/>
    <property type="evidence" value="ECO:0007669"/>
    <property type="project" value="InterPro"/>
</dbReference>
<keyword evidence="2 6" id="KW-0812">Transmembrane</keyword>
<feature type="transmembrane region" description="Helical" evidence="6">
    <location>
        <begin position="69"/>
        <end position="89"/>
    </location>
</feature>
<dbReference type="Proteomes" id="UP000886632">
    <property type="component" value="Unassembled WGS sequence"/>
</dbReference>
<dbReference type="PANTHER" id="PTHR43229:SF6">
    <property type="entry name" value="ABC-TYPE MULTIDRUG TRANSPORT SYSTEM, PERMEASE COMPONENT"/>
    <property type="match status" value="1"/>
</dbReference>
<dbReference type="InterPro" id="IPR013525">
    <property type="entry name" value="ABC2_TM"/>
</dbReference>
<dbReference type="InterPro" id="IPR051784">
    <property type="entry name" value="Nod_factor_ABC_transporter"/>
</dbReference>
<feature type="transmembrane region" description="Helical" evidence="6">
    <location>
        <begin position="275"/>
        <end position="292"/>
    </location>
</feature>
<reference evidence="11 12" key="1">
    <citation type="submission" date="2020-10" db="EMBL/GenBank/DDBJ databases">
        <title>Connecting structure to function with the recovery of over 1000 high-quality activated sludge metagenome-assembled genomes encoding full-length rRNA genes using long-read sequencing.</title>
        <authorList>
            <person name="Singleton C.M."/>
            <person name="Petriglieri F."/>
            <person name="Kristensen J.M."/>
            <person name="Kirkegaard R.H."/>
            <person name="Michaelsen T.Y."/>
            <person name="Andersen M.H."/>
            <person name="Karst S.M."/>
            <person name="Dueholm M.S."/>
            <person name="Nielsen P.H."/>
            <person name="Albertsen M."/>
        </authorList>
    </citation>
    <scope>NUCLEOTIDE SEQUENCE [LARGE SCALE GENOMIC DNA]</scope>
    <source>
        <strain evidence="8">AalE_18-Q3-R2-46_BAT3C.188</strain>
        <strain evidence="9">Ega_18-Q3-R5-49_MAXAC.001</strain>
        <strain evidence="10">Ribe_18-Q3-R11-54_MAXAC.001</strain>
    </source>
</reference>
<keyword evidence="3 6" id="KW-1133">Transmembrane helix</keyword>
<proteinExistence type="predicted"/>
<protein>
    <submittedName>
        <fullName evidence="9">ABC transporter permease</fullName>
    </submittedName>
</protein>
<evidence type="ECO:0000313" key="8">
    <source>
        <dbReference type="EMBL" id="MBK6301847.1"/>
    </source>
</evidence>
<evidence type="ECO:0000313" key="12">
    <source>
        <dbReference type="Proteomes" id="UP000726105"/>
    </source>
</evidence>
<dbReference type="EMBL" id="JADIXZ010000005">
    <property type="protein sequence ID" value="MBK6301847.1"/>
    <property type="molecule type" value="Genomic_DNA"/>
</dbReference>
<evidence type="ECO:0000256" key="1">
    <source>
        <dbReference type="ARBA" id="ARBA00004141"/>
    </source>
</evidence>
<feature type="transmembrane region" description="Helical" evidence="6">
    <location>
        <begin position="213"/>
        <end position="232"/>
    </location>
</feature>
<evidence type="ECO:0000256" key="4">
    <source>
        <dbReference type="ARBA" id="ARBA00023136"/>
    </source>
</evidence>
<dbReference type="Pfam" id="PF01061">
    <property type="entry name" value="ABC2_membrane"/>
    <property type="match status" value="1"/>
</dbReference>
<evidence type="ECO:0000256" key="3">
    <source>
        <dbReference type="ARBA" id="ARBA00022989"/>
    </source>
</evidence>
<keyword evidence="4 6" id="KW-0472">Membrane</keyword>
<evidence type="ECO:0000256" key="6">
    <source>
        <dbReference type="SAM" id="Phobius"/>
    </source>
</evidence>